<dbReference type="EMBL" id="AUBJ02000001">
    <property type="protein sequence ID" value="MCP2332332.1"/>
    <property type="molecule type" value="Genomic_DNA"/>
</dbReference>
<keyword evidence="3" id="KW-1185">Reference proteome</keyword>
<sequence>MPLPRAGLRGSTPSPVGVGDPAPRRVRGSRGAAATPRGGASGGDAAGDPTRRRTLSRADHDGLGRRARPRTTAARGGRSDGSGFGNGGGDSVRGERPRQRHGLGSPDVTEDAASSDRHRHPVRFRTVPIAPPGRIRRVRLRVPGGGVPSWCSLPGVAALLGLGRPPGLPVRRGRAAGPGDGAGRRGGSASGVIRVFVVGIGRVRYHAPVATRPRSRRPLGCEAVLGGEASVPAKWWRRASRVYDEVWGVARPVPAGGRGAGVPTRRTGPVPALRSRAGEARGPGRGVHVRRRRHARAAAREVSGTRAAASGRAGTGSSRAPG</sequence>
<gene>
    <name evidence="2" type="ORF">G443_002602</name>
</gene>
<feature type="region of interest" description="Disordered" evidence="1">
    <location>
        <begin position="257"/>
        <end position="322"/>
    </location>
</feature>
<evidence type="ECO:0000313" key="2">
    <source>
        <dbReference type="EMBL" id="MCP2332332.1"/>
    </source>
</evidence>
<comment type="caution">
    <text evidence="2">The sequence shown here is derived from an EMBL/GenBank/DDBJ whole genome shotgun (WGS) entry which is preliminary data.</text>
</comment>
<feature type="compositionally biased region" description="Low complexity" evidence="1">
    <location>
        <begin position="304"/>
        <end position="322"/>
    </location>
</feature>
<proteinExistence type="predicted"/>
<accession>A0ABT1JIJ2</accession>
<name>A0ABT1JIJ2_ACTCY</name>
<evidence type="ECO:0000256" key="1">
    <source>
        <dbReference type="SAM" id="MobiDB-lite"/>
    </source>
</evidence>
<dbReference type="Proteomes" id="UP000791080">
    <property type="component" value="Unassembled WGS sequence"/>
</dbReference>
<reference evidence="2 3" key="2">
    <citation type="submission" date="2022-06" db="EMBL/GenBank/DDBJ databases">
        <title>Genomic Encyclopedia of Type Strains, Phase I: the one thousand microbial genomes (KMG-I) project.</title>
        <authorList>
            <person name="Kyrpides N."/>
        </authorList>
    </citation>
    <scope>NUCLEOTIDE SEQUENCE [LARGE SCALE GENOMIC DNA]</scope>
    <source>
        <strain evidence="2 3">DSM 43889</strain>
    </source>
</reference>
<feature type="compositionally biased region" description="Gly residues" evidence="1">
    <location>
        <begin position="79"/>
        <end position="91"/>
    </location>
</feature>
<feature type="region of interest" description="Disordered" evidence="1">
    <location>
        <begin position="1"/>
        <end position="122"/>
    </location>
</feature>
<protein>
    <submittedName>
        <fullName evidence="2">Uncharacterized protein</fullName>
    </submittedName>
</protein>
<reference evidence="2 3" key="1">
    <citation type="submission" date="2013-07" db="EMBL/GenBank/DDBJ databases">
        <authorList>
            <consortium name="DOE Joint Genome Institute"/>
            <person name="Reeve W."/>
            <person name="Huntemann M."/>
            <person name="Han J."/>
            <person name="Chen A."/>
            <person name="Kyrpides N."/>
            <person name="Mavromatis K."/>
            <person name="Markowitz V."/>
            <person name="Palaniappan K."/>
            <person name="Ivanova N."/>
            <person name="Schaumberg A."/>
            <person name="Pati A."/>
            <person name="Liolios K."/>
            <person name="Nordberg H.P."/>
            <person name="Cantor M.N."/>
            <person name="Hua S.X."/>
            <person name="Woyke T."/>
        </authorList>
    </citation>
    <scope>NUCLEOTIDE SEQUENCE [LARGE SCALE GENOMIC DNA]</scope>
    <source>
        <strain evidence="2 3">DSM 43889</strain>
    </source>
</reference>
<organism evidence="2 3">
    <name type="scientific">Actinoalloteichus caeruleus DSM 43889</name>
    <dbReference type="NCBI Taxonomy" id="1120930"/>
    <lineage>
        <taxon>Bacteria</taxon>
        <taxon>Bacillati</taxon>
        <taxon>Actinomycetota</taxon>
        <taxon>Actinomycetes</taxon>
        <taxon>Pseudonocardiales</taxon>
        <taxon>Pseudonocardiaceae</taxon>
        <taxon>Actinoalloteichus</taxon>
        <taxon>Actinoalloteichus cyanogriseus</taxon>
    </lineage>
</organism>
<feature type="compositionally biased region" description="Basic residues" evidence="1">
    <location>
        <begin position="287"/>
        <end position="297"/>
    </location>
</feature>
<evidence type="ECO:0000313" key="3">
    <source>
        <dbReference type="Proteomes" id="UP000791080"/>
    </source>
</evidence>
<feature type="compositionally biased region" description="Low complexity" evidence="1">
    <location>
        <begin position="257"/>
        <end position="269"/>
    </location>
</feature>